<dbReference type="InterPro" id="IPR003020">
    <property type="entry name" value="HCO3_transpt_euk"/>
</dbReference>
<feature type="transmembrane region" description="Helical" evidence="5">
    <location>
        <begin position="64"/>
        <end position="85"/>
    </location>
</feature>
<feature type="domain" description="Bicarbonate transporter-like transmembrane" evidence="6">
    <location>
        <begin position="10"/>
        <end position="179"/>
    </location>
</feature>
<dbReference type="PANTHER" id="PTHR11453">
    <property type="entry name" value="ANION EXCHANGE PROTEIN"/>
    <property type="match status" value="1"/>
</dbReference>
<keyword evidence="8" id="KW-1185">Reference proteome</keyword>
<evidence type="ECO:0000256" key="1">
    <source>
        <dbReference type="ARBA" id="ARBA00004141"/>
    </source>
</evidence>
<dbReference type="OrthoDB" id="1735926at2759"/>
<evidence type="ECO:0000256" key="3">
    <source>
        <dbReference type="ARBA" id="ARBA00022989"/>
    </source>
</evidence>
<reference evidence="7" key="1">
    <citation type="journal article" date="2020" name="Stud. Mycol.">
        <title>101 Dothideomycetes genomes: a test case for predicting lifestyles and emergence of pathogens.</title>
        <authorList>
            <person name="Haridas S."/>
            <person name="Albert R."/>
            <person name="Binder M."/>
            <person name="Bloem J."/>
            <person name="Labutti K."/>
            <person name="Salamov A."/>
            <person name="Andreopoulos B."/>
            <person name="Baker S."/>
            <person name="Barry K."/>
            <person name="Bills G."/>
            <person name="Bluhm B."/>
            <person name="Cannon C."/>
            <person name="Castanera R."/>
            <person name="Culley D."/>
            <person name="Daum C."/>
            <person name="Ezra D."/>
            <person name="Gonzalez J."/>
            <person name="Henrissat B."/>
            <person name="Kuo A."/>
            <person name="Liang C."/>
            <person name="Lipzen A."/>
            <person name="Lutzoni F."/>
            <person name="Magnuson J."/>
            <person name="Mondo S."/>
            <person name="Nolan M."/>
            <person name="Ohm R."/>
            <person name="Pangilinan J."/>
            <person name="Park H.-J."/>
            <person name="Ramirez L."/>
            <person name="Alfaro M."/>
            <person name="Sun H."/>
            <person name="Tritt A."/>
            <person name="Yoshinaga Y."/>
            <person name="Zwiers L.-H."/>
            <person name="Turgeon B."/>
            <person name="Goodwin S."/>
            <person name="Spatafora J."/>
            <person name="Crous P."/>
            <person name="Grigoriev I."/>
        </authorList>
    </citation>
    <scope>NUCLEOTIDE SEQUENCE</scope>
    <source>
        <strain evidence="7">CBS 480.64</strain>
    </source>
</reference>
<evidence type="ECO:0000313" key="7">
    <source>
        <dbReference type="EMBL" id="KAF2862728.1"/>
    </source>
</evidence>
<comment type="subcellular location">
    <subcellularLocation>
        <location evidence="1">Membrane</location>
        <topology evidence="1">Multi-pass membrane protein</topology>
    </subcellularLocation>
</comment>
<feature type="transmembrane region" description="Helical" evidence="5">
    <location>
        <begin position="391"/>
        <end position="412"/>
    </location>
</feature>
<feature type="transmembrane region" description="Helical" evidence="5">
    <location>
        <begin position="465"/>
        <end position="498"/>
    </location>
</feature>
<feature type="domain" description="Bicarbonate transporter-like transmembrane" evidence="6">
    <location>
        <begin position="380"/>
        <end position="521"/>
    </location>
</feature>
<accession>A0A6A7C7U1</accession>
<feature type="domain" description="Bicarbonate transporter-like transmembrane" evidence="6">
    <location>
        <begin position="184"/>
        <end position="354"/>
    </location>
</feature>
<dbReference type="InterPro" id="IPR011531">
    <property type="entry name" value="HCO3_transpt-like_TM_dom"/>
</dbReference>
<feature type="transmembrane region" description="Helical" evidence="5">
    <location>
        <begin position="183"/>
        <end position="202"/>
    </location>
</feature>
<proteinExistence type="predicted"/>
<keyword evidence="4 5" id="KW-0472">Membrane</keyword>
<dbReference type="AlphaFoldDB" id="A0A6A7C7U1"/>
<feature type="transmembrane region" description="Helical" evidence="5">
    <location>
        <begin position="271"/>
        <end position="290"/>
    </location>
</feature>
<dbReference type="GO" id="GO:0050801">
    <property type="term" value="P:monoatomic ion homeostasis"/>
    <property type="evidence" value="ECO:0007669"/>
    <property type="project" value="TreeGrafter"/>
</dbReference>
<sequence>MSRSRLLHPLRGIRRDLHRRAPWLKSDFIDGFTFRTLPTTIRILSINLLPALAFELDLLRHSGGYFGISEALFSSALAALVFSLFSCQPLTIVGITGLISLFNATVYEILRTLEVGMLYPQFMGWVALWAAAMHIAVAVGNLCDYMRYVTDFSTHTFGMYVGVIYVIKGFGELVALFREGDATASWCGVFVAGGFWGLVAFLEGVRGTCLGTEGVRKAIADFAYPIATIWWTGFSYIPGVRGVGVERLPLARAFKPTVERNWVVEFWELPVKWVFVAMPMGVLLTLLFYYDHNVSSLTAQAKGFPLRKPAGFHWDFFLLGITCLIAGVFGLPLPNGLVPQAPVHTDACTEYEDCLVQALSRPLPDDYGRDTSSEIVNTKVTKATRVHEQRISHLAMGLCFIVFMTGLFLRLLHFIPRAVFAGVFLVVGWGSISSMNITDNLLFVFTETRFISPSDPRLELKRLRILYYTAWQVVGVVACVAISQTIAAIGFPVIITALIPLRWVVLPKVFSERELEVLDSLTADADVVLESLGGRPGENNRNV</sequence>
<gene>
    <name evidence="7" type="ORF">K470DRAFT_280677</name>
</gene>
<dbReference type="PANTHER" id="PTHR11453:SF38">
    <property type="entry name" value="ANION TRANSPORTER (EUROFUNG)"/>
    <property type="match status" value="1"/>
</dbReference>
<evidence type="ECO:0000256" key="2">
    <source>
        <dbReference type="ARBA" id="ARBA00022692"/>
    </source>
</evidence>
<dbReference type="EMBL" id="MU005964">
    <property type="protein sequence ID" value="KAF2862728.1"/>
    <property type="molecule type" value="Genomic_DNA"/>
</dbReference>
<name>A0A6A7C7U1_9PEZI</name>
<dbReference type="Pfam" id="PF00955">
    <property type="entry name" value="HCO3_cotransp"/>
    <property type="match status" value="3"/>
</dbReference>
<feature type="transmembrane region" description="Helical" evidence="5">
    <location>
        <begin position="122"/>
        <end position="145"/>
    </location>
</feature>
<keyword evidence="3 5" id="KW-1133">Transmembrane helix</keyword>
<dbReference type="Proteomes" id="UP000799421">
    <property type="component" value="Unassembled WGS sequence"/>
</dbReference>
<organism evidence="7 8">
    <name type="scientific">Piedraia hortae CBS 480.64</name>
    <dbReference type="NCBI Taxonomy" id="1314780"/>
    <lineage>
        <taxon>Eukaryota</taxon>
        <taxon>Fungi</taxon>
        <taxon>Dikarya</taxon>
        <taxon>Ascomycota</taxon>
        <taxon>Pezizomycotina</taxon>
        <taxon>Dothideomycetes</taxon>
        <taxon>Dothideomycetidae</taxon>
        <taxon>Capnodiales</taxon>
        <taxon>Piedraiaceae</taxon>
        <taxon>Piedraia</taxon>
    </lineage>
</organism>
<protein>
    <recommendedName>
        <fullName evidence="6">Bicarbonate transporter-like transmembrane domain-containing protein</fullName>
    </recommendedName>
</protein>
<evidence type="ECO:0000256" key="4">
    <source>
        <dbReference type="ARBA" id="ARBA00023136"/>
    </source>
</evidence>
<dbReference type="GO" id="GO:0005886">
    <property type="term" value="C:plasma membrane"/>
    <property type="evidence" value="ECO:0007669"/>
    <property type="project" value="TreeGrafter"/>
</dbReference>
<dbReference type="GO" id="GO:0006820">
    <property type="term" value="P:monoatomic anion transport"/>
    <property type="evidence" value="ECO:0007669"/>
    <property type="project" value="InterPro"/>
</dbReference>
<keyword evidence="2 5" id="KW-0812">Transmembrane</keyword>
<feature type="transmembrane region" description="Helical" evidence="5">
    <location>
        <begin position="311"/>
        <end position="333"/>
    </location>
</feature>
<feature type="transmembrane region" description="Helical" evidence="5">
    <location>
        <begin position="92"/>
        <end position="110"/>
    </location>
</feature>
<dbReference type="Gene3D" id="1.10.287.570">
    <property type="entry name" value="Helical hairpin bin"/>
    <property type="match status" value="1"/>
</dbReference>
<dbReference type="GO" id="GO:0005452">
    <property type="term" value="F:solute:inorganic anion antiporter activity"/>
    <property type="evidence" value="ECO:0007669"/>
    <property type="project" value="InterPro"/>
</dbReference>
<evidence type="ECO:0000256" key="5">
    <source>
        <dbReference type="SAM" id="Phobius"/>
    </source>
</evidence>
<feature type="transmembrane region" description="Helical" evidence="5">
    <location>
        <begin position="157"/>
        <end position="177"/>
    </location>
</feature>
<evidence type="ECO:0000259" key="6">
    <source>
        <dbReference type="Pfam" id="PF00955"/>
    </source>
</evidence>
<evidence type="ECO:0000313" key="8">
    <source>
        <dbReference type="Proteomes" id="UP000799421"/>
    </source>
</evidence>
<feature type="transmembrane region" description="Helical" evidence="5">
    <location>
        <begin position="419"/>
        <end position="445"/>
    </location>
</feature>
<feature type="transmembrane region" description="Helical" evidence="5">
    <location>
        <begin position="222"/>
        <end position="240"/>
    </location>
</feature>
<dbReference type="GO" id="GO:0046713">
    <property type="term" value="P:borate transport"/>
    <property type="evidence" value="ECO:0007669"/>
    <property type="project" value="TreeGrafter"/>
</dbReference>